<protein>
    <submittedName>
        <fullName evidence="2">Uncharacterized protein</fullName>
    </submittedName>
</protein>
<evidence type="ECO:0000313" key="3">
    <source>
        <dbReference type="Proteomes" id="UP000593565"/>
    </source>
</evidence>
<sequence>MPRVDSQPPQHHLYTPHTASGRAPPKEPVQRCTRCVSEKARARSARDVALRGARSAPASVSGPGVRCVRGRECVFQRPAATCEGIREWTAEAES</sequence>
<evidence type="ECO:0000313" key="2">
    <source>
        <dbReference type="EMBL" id="KAF4089055.1"/>
    </source>
</evidence>
<evidence type="ECO:0000256" key="1">
    <source>
        <dbReference type="SAM" id="MobiDB-lite"/>
    </source>
</evidence>
<dbReference type="Proteomes" id="UP000593565">
    <property type="component" value="Unassembled WGS sequence"/>
</dbReference>
<feature type="region of interest" description="Disordered" evidence="1">
    <location>
        <begin position="1"/>
        <end position="64"/>
    </location>
</feature>
<dbReference type="AlphaFoldDB" id="A0A7J6B257"/>
<dbReference type="EMBL" id="JAAGNN010000005">
    <property type="protein sequence ID" value="KAF4089055.1"/>
    <property type="molecule type" value="Genomic_DNA"/>
</dbReference>
<reference evidence="2 3" key="1">
    <citation type="submission" date="2020-02" db="EMBL/GenBank/DDBJ databases">
        <title>A chromosome-scale genome assembly of the black bullhead catfish (Ameiurus melas).</title>
        <authorList>
            <person name="Wen M."/>
            <person name="Zham M."/>
            <person name="Cabau C."/>
            <person name="Klopp C."/>
            <person name="Donnadieu C."/>
            <person name="Roques C."/>
            <person name="Bouchez O."/>
            <person name="Lampietro C."/>
            <person name="Jouanno E."/>
            <person name="Herpin A."/>
            <person name="Louis A."/>
            <person name="Berthelot C."/>
            <person name="Parey E."/>
            <person name="Roest-Crollius H."/>
            <person name="Braasch I."/>
            <person name="Postlethwait J."/>
            <person name="Robinson-Rechavi M."/>
            <person name="Echchiki A."/>
            <person name="Begum T."/>
            <person name="Montfort J."/>
            <person name="Schartl M."/>
            <person name="Bobe J."/>
            <person name="Guiguen Y."/>
        </authorList>
    </citation>
    <scope>NUCLEOTIDE SEQUENCE [LARGE SCALE GENOMIC DNA]</scope>
    <source>
        <strain evidence="2">M_S1</strain>
        <tissue evidence="2">Blood</tissue>
    </source>
</reference>
<accession>A0A7J6B257</accession>
<proteinExistence type="predicted"/>
<feature type="compositionally biased region" description="Basic and acidic residues" evidence="1">
    <location>
        <begin position="36"/>
        <end position="49"/>
    </location>
</feature>
<organism evidence="2 3">
    <name type="scientific">Ameiurus melas</name>
    <name type="common">Black bullhead</name>
    <name type="synonym">Silurus melas</name>
    <dbReference type="NCBI Taxonomy" id="219545"/>
    <lineage>
        <taxon>Eukaryota</taxon>
        <taxon>Metazoa</taxon>
        <taxon>Chordata</taxon>
        <taxon>Craniata</taxon>
        <taxon>Vertebrata</taxon>
        <taxon>Euteleostomi</taxon>
        <taxon>Actinopterygii</taxon>
        <taxon>Neopterygii</taxon>
        <taxon>Teleostei</taxon>
        <taxon>Ostariophysi</taxon>
        <taxon>Siluriformes</taxon>
        <taxon>Ictaluridae</taxon>
        <taxon>Ameiurus</taxon>
    </lineage>
</organism>
<name>A0A7J6B257_AMEME</name>
<keyword evidence="3" id="KW-1185">Reference proteome</keyword>
<comment type="caution">
    <text evidence="2">The sequence shown here is derived from an EMBL/GenBank/DDBJ whole genome shotgun (WGS) entry which is preliminary data.</text>
</comment>
<gene>
    <name evidence="2" type="ORF">AMELA_G00062090</name>
</gene>